<keyword evidence="3" id="KW-0131">Cell cycle</keyword>
<accession>A0A9R0I6G9</accession>
<dbReference type="GO" id="GO:0007059">
    <property type="term" value="P:chromosome segregation"/>
    <property type="evidence" value="ECO:0007669"/>
    <property type="project" value="UniProtKB-KW"/>
</dbReference>
<dbReference type="Pfam" id="PF04825">
    <property type="entry name" value="Rad21_Rec8_N"/>
    <property type="match status" value="1"/>
</dbReference>
<reference evidence="10" key="1">
    <citation type="journal article" date="2021" name="Nat. Commun.">
        <title>Genomic analyses provide insights into spinach domestication and the genetic basis of agronomic traits.</title>
        <authorList>
            <person name="Cai X."/>
            <person name="Sun X."/>
            <person name="Xu C."/>
            <person name="Sun H."/>
            <person name="Wang X."/>
            <person name="Ge C."/>
            <person name="Zhang Z."/>
            <person name="Wang Q."/>
            <person name="Fei Z."/>
            <person name="Jiao C."/>
            <person name="Wang Q."/>
        </authorList>
    </citation>
    <scope>NUCLEOTIDE SEQUENCE [LARGE SCALE GENOMIC DNA]</scope>
    <source>
        <strain evidence="10">cv. Varoflay</strain>
    </source>
</reference>
<evidence type="ECO:0000256" key="2">
    <source>
        <dbReference type="ARBA" id="ARBA00009870"/>
    </source>
</evidence>
<sequence>MFYSQFILAKKGPLGTIWIAAHLERKLRKNQVADTDIGVSVDSILFPEVPIALRLSSHLLLGVVRIYSKKVNYLFDDCSDALLKVKQAFRSAAVDLPPEQSKAPYHSITLPETFDLDDFELPDNETFQGNFVDHHISTREQITLQDSMDGATFTTSQFGPDERFGDGDASQIGLDLDEELFMDKENAPGTSGILVDTDAGLQASTKESSPFKDDEDNEGVSDPPLTLNTNNFTIQAPSTPGLTEEPNLPGDKEEIQVSDDHMDEDQNPCELVAKEVSGTASSPVEPSDVGGAEHHFNGDVHFMDEQDDEKEETLNTESMDYIPSGFSQPATVDEHIEVTNGHDNAENQRIAADVDSKGCFDVNEVSMNGTAVPVPENADVVELQDCDPLAGCNNTDLNDIDTYHPLHDSGEENNKSSVGPTVLGTVEAVTSGSEHQNSFQSCLNLENTAISESDIDEKPPGFAIPVLQACTSKVHACEDAGNVFDASNLPIQDDGLSSFGISEREDATDVSVISASVQDVVEPISNADQVAHGFPCATDINLGGLSDNLTAEEHHLEKGNNLQLSDFPHPEVLLSMPNLPPGISGNFFVDSTPGKELLAKDVDATDDNAISGRKRSFTESTMTFQSLNSVVSSGGAQSKGTVESVPNDNDLLSSILVGRKSSTFKMKPTPIPDTVRAKRQRTAVRSVPVKRKVLVDDSTVLHGDTIRQQLTETEDIRRVRKKAPCTKHEVWVLQKRFLEDDIFNQPAFTGMFPSLRSIDNEAFDLNRIRIYQDEANKGVSETNTTLVGETEVVGIAVPSFTDISTRLDEETEAVGTIEPSIAVGEELQGHGGNLLETPCEQESPFVVVDNEVSKQISPHDASMKEFGIIFDDVRSPVGGEAIHSIASGDEPVSSLDHVPKVNFNSTEGTNGNSPSLDKSSDVIAPKHVDAYASGQILDERCVTECTVRDASTAEDVSGSGIRDQAVDAGVSENVDLDERSDGVREGVVDINISTGHFEDTCSLAVHDVSDSIAIEDKAFPTSDQVVEDCHPDELVISNKDETFNEDVKLDLPYSVEADLNPNITILNEREGLQFWEADPKMIIDSPPIHSEFIDTRSNAEFETDAIEHDTDFLNVDDDDVAEDYESDMPNPDEKRILDNSGWSSRTRAVANYLQVLFEKESDHTKKVISLDSLLVGKTRKEASRMFFETLVLKTKDYIQAEQETSFCDIKINPRGKLLEF</sequence>
<feature type="domain" description="Rad21/Rec8-like protein C-terminal eukaryotic" evidence="8">
    <location>
        <begin position="1165"/>
        <end position="1214"/>
    </location>
</feature>
<evidence type="ECO:0000256" key="3">
    <source>
        <dbReference type="ARBA" id="ARBA00022776"/>
    </source>
</evidence>
<dbReference type="Proteomes" id="UP000813463">
    <property type="component" value="Chromosome 4"/>
</dbReference>
<gene>
    <name evidence="11" type="primary">LOC110783393</name>
</gene>
<evidence type="ECO:0000259" key="8">
    <source>
        <dbReference type="Pfam" id="PF04824"/>
    </source>
</evidence>
<feature type="compositionally biased region" description="Polar residues" evidence="7">
    <location>
        <begin position="902"/>
        <end position="917"/>
    </location>
</feature>
<comment type="subunit">
    <text evidence="6">Component of the cohesin complex.</text>
</comment>
<evidence type="ECO:0000256" key="1">
    <source>
        <dbReference type="ARBA" id="ARBA00004123"/>
    </source>
</evidence>
<protein>
    <submittedName>
        <fullName evidence="11">Sister chromatid cohesion 1 protein 4</fullName>
    </submittedName>
</protein>
<organism evidence="10 11">
    <name type="scientific">Spinacia oleracea</name>
    <name type="common">Spinach</name>
    <dbReference type="NCBI Taxonomy" id="3562"/>
    <lineage>
        <taxon>Eukaryota</taxon>
        <taxon>Viridiplantae</taxon>
        <taxon>Streptophyta</taxon>
        <taxon>Embryophyta</taxon>
        <taxon>Tracheophyta</taxon>
        <taxon>Spermatophyta</taxon>
        <taxon>Magnoliopsida</taxon>
        <taxon>eudicotyledons</taxon>
        <taxon>Gunneridae</taxon>
        <taxon>Pentapetalae</taxon>
        <taxon>Caryophyllales</taxon>
        <taxon>Chenopodiaceae</taxon>
        <taxon>Chenopodioideae</taxon>
        <taxon>Anserineae</taxon>
        <taxon>Spinacia</taxon>
    </lineage>
</organism>
<keyword evidence="4" id="KW-0159">Chromosome partition</keyword>
<evidence type="ECO:0000256" key="5">
    <source>
        <dbReference type="ARBA" id="ARBA00023242"/>
    </source>
</evidence>
<feature type="region of interest" description="Disordered" evidence="7">
    <location>
        <begin position="203"/>
        <end position="231"/>
    </location>
</feature>
<dbReference type="GO" id="GO:0007062">
    <property type="term" value="P:sister chromatid cohesion"/>
    <property type="evidence" value="ECO:0000318"/>
    <property type="project" value="GO_Central"/>
</dbReference>
<proteinExistence type="inferred from homology"/>
<dbReference type="GO" id="GO:1990414">
    <property type="term" value="P:replication-born double-strand break repair via sister chromatid exchange"/>
    <property type="evidence" value="ECO:0000318"/>
    <property type="project" value="GO_Central"/>
</dbReference>
<dbReference type="Gene3D" id="1.10.10.580">
    <property type="entry name" value="Structural maintenance of chromosome 1. Chain E"/>
    <property type="match status" value="1"/>
</dbReference>
<dbReference type="GO" id="GO:0003682">
    <property type="term" value="F:chromatin binding"/>
    <property type="evidence" value="ECO:0000318"/>
    <property type="project" value="GO_Central"/>
</dbReference>
<keyword evidence="5" id="KW-0539">Nucleus</keyword>
<dbReference type="Pfam" id="PF04824">
    <property type="entry name" value="Rad21_Rec8"/>
    <property type="match status" value="1"/>
</dbReference>
<name>A0A9R0I6G9_SPIOL</name>
<dbReference type="InterPro" id="IPR006909">
    <property type="entry name" value="Rad21/Rec8_C_eu"/>
</dbReference>
<dbReference type="AlphaFoldDB" id="A0A9R0I6G9"/>
<dbReference type="SUPFAM" id="SSF46785">
    <property type="entry name" value="Winged helix' DNA-binding domain"/>
    <property type="match status" value="1"/>
</dbReference>
<dbReference type="PANTHER" id="PTHR12585:SF69">
    <property type="entry name" value="FI11703P"/>
    <property type="match status" value="1"/>
</dbReference>
<dbReference type="RefSeq" id="XP_021843427.1">
    <property type="nucleotide sequence ID" value="XM_021987735.2"/>
</dbReference>
<dbReference type="InterPro" id="IPR039781">
    <property type="entry name" value="Rad21/Rec8-like"/>
</dbReference>
<comment type="subcellular location">
    <subcellularLocation>
        <location evidence="1">Nucleus</location>
    </subcellularLocation>
</comment>
<evidence type="ECO:0000256" key="7">
    <source>
        <dbReference type="SAM" id="MobiDB-lite"/>
    </source>
</evidence>
<reference evidence="11" key="2">
    <citation type="submission" date="2025-08" db="UniProtKB">
        <authorList>
            <consortium name="RefSeq"/>
        </authorList>
    </citation>
    <scope>IDENTIFICATION</scope>
    <source>
        <tissue evidence="11">Leaf</tissue>
    </source>
</reference>
<dbReference type="GO" id="GO:0008278">
    <property type="term" value="C:cohesin complex"/>
    <property type="evidence" value="ECO:0000318"/>
    <property type="project" value="GO_Central"/>
</dbReference>
<dbReference type="InterPro" id="IPR023093">
    <property type="entry name" value="ScpA-like_C"/>
</dbReference>
<dbReference type="InterPro" id="IPR036390">
    <property type="entry name" value="WH_DNA-bd_sf"/>
</dbReference>
<dbReference type="GeneID" id="110783393"/>
<evidence type="ECO:0000256" key="4">
    <source>
        <dbReference type="ARBA" id="ARBA00022829"/>
    </source>
</evidence>
<keyword evidence="3" id="KW-0132">Cell division</keyword>
<evidence type="ECO:0000313" key="11">
    <source>
        <dbReference type="RefSeq" id="XP_021843427.1"/>
    </source>
</evidence>
<comment type="similarity">
    <text evidence="2">Belongs to the rad21 family.</text>
</comment>
<keyword evidence="10" id="KW-1185">Reference proteome</keyword>
<feature type="domain" description="Rad21/Rec8-like protein N-terminal" evidence="9">
    <location>
        <begin position="1"/>
        <end position="102"/>
    </location>
</feature>
<dbReference type="PANTHER" id="PTHR12585">
    <property type="entry name" value="SCC1 / RAD21 FAMILY MEMBER"/>
    <property type="match status" value="1"/>
</dbReference>
<dbReference type="FunFam" id="1.10.10.580:FF:000002">
    <property type="entry name" value="Sister chromatid cohesion 1 protein 4"/>
    <property type="match status" value="1"/>
</dbReference>
<evidence type="ECO:0000259" key="9">
    <source>
        <dbReference type="Pfam" id="PF04825"/>
    </source>
</evidence>
<dbReference type="KEGG" id="soe:110783393"/>
<dbReference type="OrthoDB" id="10071381at2759"/>
<evidence type="ECO:0000313" key="10">
    <source>
        <dbReference type="Proteomes" id="UP000813463"/>
    </source>
</evidence>
<dbReference type="CDD" id="cd21793">
    <property type="entry name" value="Rad21_Rec8_M_AtSYN1-like"/>
    <property type="match status" value="1"/>
</dbReference>
<dbReference type="GO" id="GO:0005634">
    <property type="term" value="C:nucleus"/>
    <property type="evidence" value="ECO:0007669"/>
    <property type="project" value="UniProtKB-SubCell"/>
</dbReference>
<evidence type="ECO:0000256" key="6">
    <source>
        <dbReference type="ARBA" id="ARBA00064543"/>
    </source>
</evidence>
<feature type="region of interest" description="Disordered" evidence="7">
    <location>
        <begin position="886"/>
        <end position="920"/>
    </location>
</feature>
<keyword evidence="3" id="KW-0498">Mitosis</keyword>
<dbReference type="InterPro" id="IPR006910">
    <property type="entry name" value="Rad21_Rec8_N"/>
</dbReference>